<dbReference type="STRING" id="71717.A0A4Y7TJC0"/>
<protein>
    <recommendedName>
        <fullName evidence="3">F-box domain-containing protein</fullName>
    </recommendedName>
</protein>
<dbReference type="SUPFAM" id="SSF52047">
    <property type="entry name" value="RNI-like"/>
    <property type="match status" value="1"/>
</dbReference>
<comment type="caution">
    <text evidence="1">The sequence shown here is derived from an EMBL/GenBank/DDBJ whole genome shotgun (WGS) entry which is preliminary data.</text>
</comment>
<dbReference type="Proteomes" id="UP000298030">
    <property type="component" value="Unassembled WGS sequence"/>
</dbReference>
<sequence length="612" mass="67833">MSSLKKVVMADVLASILDNFDLDNCEDEDRALAASCQVLFSADILPIISLHLRNLASKGGGQCESNTLVLPVLHVNKAFFDAGANLLWEKLGSLEPLFRLLPWFETLCESAQVPEGADTMDWDRFNLYASRVREFTLSRRQAEHPQVWVRDLGSLALQGMPSPIFPRLQSVKISPVDFMTPTTCSLFVSPPLKRLEIGLNDISQEGEPARLLPHLALQATTSSVWNLQSLNYTGPTDEPFFPLVAKLTSLTSVTLYIKDRLDPRTFRNLRELPLLQHLEITSKKSNGVGGDHSMKGLAVHPHSSLVHLRSMKVTAKQYQQCLFIKTLSPKKLKAVNLSFLAANDPMPVHLCLGLVLQGNANLEDLNVRFSPEERGVNPEALPIQSRRHWPSIQEACDALSSALQNSKNLRHVLVHQIPYGLAVPMSRALCGAVPSMGASLTSLRMFPKLKMTRGPGGSTQLAPATAFPGLTFLATAVWLECPNLQHLALHFDAHLVCHENLGEALEQCEERAARDATCKCCSATTKFNDRSKKHRLCVPEISSGTPFDVRALQLPPGRKSRIASFIGSLFPNLRVLKAYGTWAPNIWEEVHELVQSYKTLQRAGFNRRRPCA</sequence>
<dbReference type="EMBL" id="QPFP01000010">
    <property type="protein sequence ID" value="TEB34084.1"/>
    <property type="molecule type" value="Genomic_DNA"/>
</dbReference>
<dbReference type="AlphaFoldDB" id="A0A4Y7TJC0"/>
<reference evidence="1 2" key="1">
    <citation type="journal article" date="2019" name="Nat. Ecol. Evol.">
        <title>Megaphylogeny resolves global patterns of mushroom evolution.</title>
        <authorList>
            <person name="Varga T."/>
            <person name="Krizsan K."/>
            <person name="Foldi C."/>
            <person name="Dima B."/>
            <person name="Sanchez-Garcia M."/>
            <person name="Sanchez-Ramirez S."/>
            <person name="Szollosi G.J."/>
            <person name="Szarkandi J.G."/>
            <person name="Papp V."/>
            <person name="Albert L."/>
            <person name="Andreopoulos W."/>
            <person name="Angelini C."/>
            <person name="Antonin V."/>
            <person name="Barry K.W."/>
            <person name="Bougher N.L."/>
            <person name="Buchanan P."/>
            <person name="Buyck B."/>
            <person name="Bense V."/>
            <person name="Catcheside P."/>
            <person name="Chovatia M."/>
            <person name="Cooper J."/>
            <person name="Damon W."/>
            <person name="Desjardin D."/>
            <person name="Finy P."/>
            <person name="Geml J."/>
            <person name="Haridas S."/>
            <person name="Hughes K."/>
            <person name="Justo A."/>
            <person name="Karasinski D."/>
            <person name="Kautmanova I."/>
            <person name="Kiss B."/>
            <person name="Kocsube S."/>
            <person name="Kotiranta H."/>
            <person name="LaButti K.M."/>
            <person name="Lechner B.E."/>
            <person name="Liimatainen K."/>
            <person name="Lipzen A."/>
            <person name="Lukacs Z."/>
            <person name="Mihaltcheva S."/>
            <person name="Morgado L.N."/>
            <person name="Niskanen T."/>
            <person name="Noordeloos M.E."/>
            <person name="Ohm R.A."/>
            <person name="Ortiz-Santana B."/>
            <person name="Ovrebo C."/>
            <person name="Racz N."/>
            <person name="Riley R."/>
            <person name="Savchenko A."/>
            <person name="Shiryaev A."/>
            <person name="Soop K."/>
            <person name="Spirin V."/>
            <person name="Szebenyi C."/>
            <person name="Tomsovsky M."/>
            <person name="Tulloss R.E."/>
            <person name="Uehling J."/>
            <person name="Grigoriev I.V."/>
            <person name="Vagvolgyi C."/>
            <person name="Papp T."/>
            <person name="Martin F.M."/>
            <person name="Miettinen O."/>
            <person name="Hibbett D.S."/>
            <person name="Nagy L.G."/>
        </authorList>
    </citation>
    <scope>NUCLEOTIDE SEQUENCE [LARGE SCALE GENOMIC DNA]</scope>
    <source>
        <strain evidence="1 2">FP101781</strain>
    </source>
</reference>
<evidence type="ECO:0000313" key="1">
    <source>
        <dbReference type="EMBL" id="TEB34084.1"/>
    </source>
</evidence>
<proteinExistence type="predicted"/>
<keyword evidence="2" id="KW-1185">Reference proteome</keyword>
<dbReference type="OrthoDB" id="2843794at2759"/>
<evidence type="ECO:0008006" key="3">
    <source>
        <dbReference type="Google" id="ProtNLM"/>
    </source>
</evidence>
<organism evidence="1 2">
    <name type="scientific">Coprinellus micaceus</name>
    <name type="common">Glistening ink-cap mushroom</name>
    <name type="synonym">Coprinus micaceus</name>
    <dbReference type="NCBI Taxonomy" id="71717"/>
    <lineage>
        <taxon>Eukaryota</taxon>
        <taxon>Fungi</taxon>
        <taxon>Dikarya</taxon>
        <taxon>Basidiomycota</taxon>
        <taxon>Agaricomycotina</taxon>
        <taxon>Agaricomycetes</taxon>
        <taxon>Agaricomycetidae</taxon>
        <taxon>Agaricales</taxon>
        <taxon>Agaricineae</taxon>
        <taxon>Psathyrellaceae</taxon>
        <taxon>Coprinellus</taxon>
    </lineage>
</organism>
<accession>A0A4Y7TJC0</accession>
<dbReference type="InterPro" id="IPR032675">
    <property type="entry name" value="LRR_dom_sf"/>
</dbReference>
<dbReference type="Gene3D" id="3.80.10.10">
    <property type="entry name" value="Ribonuclease Inhibitor"/>
    <property type="match status" value="1"/>
</dbReference>
<name>A0A4Y7TJC0_COPMI</name>
<evidence type="ECO:0000313" key="2">
    <source>
        <dbReference type="Proteomes" id="UP000298030"/>
    </source>
</evidence>
<gene>
    <name evidence="1" type="ORF">FA13DRAFT_1772646</name>
</gene>